<reference evidence="10 11" key="1">
    <citation type="submission" date="2020-10" db="EMBL/GenBank/DDBJ databases">
        <title>Chromosome-scale genome assembly of the Allis shad, Alosa alosa.</title>
        <authorList>
            <person name="Margot Z."/>
            <person name="Christophe K."/>
            <person name="Cabau C."/>
            <person name="Louis A."/>
            <person name="Berthelot C."/>
            <person name="Parey E."/>
            <person name="Roest Crollius H."/>
            <person name="Montfort J."/>
            <person name="Robinson-Rechavi M."/>
            <person name="Bucao C."/>
            <person name="Bouchez O."/>
            <person name="Gislard M."/>
            <person name="Lluch J."/>
            <person name="Milhes M."/>
            <person name="Lampietro C."/>
            <person name="Lopez Roques C."/>
            <person name="Donnadieu C."/>
            <person name="Braasch I."/>
            <person name="Desvignes T."/>
            <person name="Postlethwait J."/>
            <person name="Bobe J."/>
            <person name="Guiguen Y."/>
        </authorList>
    </citation>
    <scope>NUCLEOTIDE SEQUENCE [LARGE SCALE GENOMIC DNA]</scope>
    <source>
        <strain evidence="10">M-15738</strain>
        <tissue evidence="10">Blood</tissue>
    </source>
</reference>
<keyword evidence="7" id="KW-0732">Signal</keyword>
<dbReference type="EMBL" id="JADWDJ010000001">
    <property type="protein sequence ID" value="KAG5285284.1"/>
    <property type="molecule type" value="Genomic_DNA"/>
</dbReference>
<dbReference type="CDD" id="cd02248">
    <property type="entry name" value="Peptidase_C1A"/>
    <property type="match status" value="1"/>
</dbReference>
<dbReference type="Pfam" id="PF08246">
    <property type="entry name" value="Inhibitor_I29"/>
    <property type="match status" value="1"/>
</dbReference>
<feature type="signal peptide" evidence="7">
    <location>
        <begin position="1"/>
        <end position="16"/>
    </location>
</feature>
<dbReference type="InterPro" id="IPR013201">
    <property type="entry name" value="Prot_inhib_I29"/>
</dbReference>
<dbReference type="InterPro" id="IPR038765">
    <property type="entry name" value="Papain-like_cys_pep_sf"/>
</dbReference>
<proteinExistence type="inferred from homology"/>
<name>A0AAV6HDY9_9TELE</name>
<keyword evidence="2" id="KW-0645">Protease</keyword>
<evidence type="ECO:0000259" key="9">
    <source>
        <dbReference type="SMART" id="SM00848"/>
    </source>
</evidence>
<keyword evidence="4" id="KW-0788">Thiol protease</keyword>
<evidence type="ECO:0000259" key="8">
    <source>
        <dbReference type="SMART" id="SM00645"/>
    </source>
</evidence>
<dbReference type="SMART" id="SM00645">
    <property type="entry name" value="Pept_C1"/>
    <property type="match status" value="1"/>
</dbReference>
<evidence type="ECO:0000313" key="10">
    <source>
        <dbReference type="EMBL" id="KAG5285284.1"/>
    </source>
</evidence>
<protein>
    <recommendedName>
        <fullName evidence="12">Cathepsin L</fullName>
    </recommendedName>
</protein>
<dbReference type="InterPro" id="IPR000169">
    <property type="entry name" value="Pept_cys_AS"/>
</dbReference>
<feature type="domain" description="Peptidase C1A papain C-terminal" evidence="8">
    <location>
        <begin position="121"/>
        <end position="304"/>
    </location>
</feature>
<evidence type="ECO:0000256" key="6">
    <source>
        <dbReference type="ARBA" id="ARBA00023157"/>
    </source>
</evidence>
<keyword evidence="5" id="KW-0865">Zymogen</keyword>
<dbReference type="PROSITE" id="PS00139">
    <property type="entry name" value="THIOL_PROTEASE_CYS"/>
    <property type="match status" value="1"/>
</dbReference>
<evidence type="ECO:0000256" key="1">
    <source>
        <dbReference type="ARBA" id="ARBA00008455"/>
    </source>
</evidence>
<dbReference type="InterPro" id="IPR000668">
    <property type="entry name" value="Peptidase_C1A_C"/>
</dbReference>
<keyword evidence="3" id="KW-0378">Hydrolase</keyword>
<comment type="caution">
    <text evidence="10">The sequence shown here is derived from an EMBL/GenBank/DDBJ whole genome shotgun (WGS) entry which is preliminary data.</text>
</comment>
<organism evidence="10 11">
    <name type="scientific">Alosa alosa</name>
    <name type="common">allis shad</name>
    <dbReference type="NCBI Taxonomy" id="278164"/>
    <lineage>
        <taxon>Eukaryota</taxon>
        <taxon>Metazoa</taxon>
        <taxon>Chordata</taxon>
        <taxon>Craniata</taxon>
        <taxon>Vertebrata</taxon>
        <taxon>Euteleostomi</taxon>
        <taxon>Actinopterygii</taxon>
        <taxon>Neopterygii</taxon>
        <taxon>Teleostei</taxon>
        <taxon>Clupei</taxon>
        <taxon>Clupeiformes</taxon>
        <taxon>Clupeoidei</taxon>
        <taxon>Clupeidae</taxon>
        <taxon>Alosa</taxon>
    </lineage>
</organism>
<feature type="chain" id="PRO_5043899356" description="Cathepsin L" evidence="7">
    <location>
        <begin position="17"/>
        <end position="304"/>
    </location>
</feature>
<evidence type="ECO:0000256" key="3">
    <source>
        <dbReference type="ARBA" id="ARBA00022801"/>
    </source>
</evidence>
<dbReference type="GO" id="GO:0008234">
    <property type="term" value="F:cysteine-type peptidase activity"/>
    <property type="evidence" value="ECO:0007669"/>
    <property type="project" value="UniProtKB-KW"/>
</dbReference>
<evidence type="ECO:0000256" key="5">
    <source>
        <dbReference type="ARBA" id="ARBA00023145"/>
    </source>
</evidence>
<comment type="similarity">
    <text evidence="1">Belongs to the peptidase C1 family.</text>
</comment>
<evidence type="ECO:0000256" key="2">
    <source>
        <dbReference type="ARBA" id="ARBA00022670"/>
    </source>
</evidence>
<dbReference type="SMART" id="SM00848">
    <property type="entry name" value="Inhibitor_I29"/>
    <property type="match status" value="1"/>
</dbReference>
<dbReference type="AlphaFoldDB" id="A0AAV6HDY9"/>
<dbReference type="GO" id="GO:0006508">
    <property type="term" value="P:proteolysis"/>
    <property type="evidence" value="ECO:0007669"/>
    <property type="project" value="UniProtKB-KW"/>
</dbReference>
<dbReference type="SUPFAM" id="SSF54001">
    <property type="entry name" value="Cysteine proteinases"/>
    <property type="match status" value="1"/>
</dbReference>
<keyword evidence="6" id="KW-1015">Disulfide bond</keyword>
<feature type="domain" description="Cathepsin propeptide inhibitor" evidence="9">
    <location>
        <begin position="26"/>
        <end position="86"/>
    </location>
</feature>
<accession>A0AAV6HDY9</accession>
<dbReference type="InterPro" id="IPR039417">
    <property type="entry name" value="Peptidase_C1A_papain-like"/>
</dbReference>
<dbReference type="PROSITE" id="PS51257">
    <property type="entry name" value="PROKAR_LIPOPROTEIN"/>
    <property type="match status" value="1"/>
</dbReference>
<evidence type="ECO:0000256" key="4">
    <source>
        <dbReference type="ARBA" id="ARBA00022807"/>
    </source>
</evidence>
<dbReference type="FunFam" id="3.90.70.10:FF:000006">
    <property type="entry name" value="Cathepsin S"/>
    <property type="match status" value="1"/>
</dbReference>
<keyword evidence="11" id="KW-1185">Reference proteome</keyword>
<dbReference type="PROSITE" id="PS00639">
    <property type="entry name" value="THIOL_PROTEASE_HIS"/>
    <property type="match status" value="1"/>
</dbReference>
<dbReference type="Gene3D" id="3.90.70.10">
    <property type="entry name" value="Cysteine proteinases"/>
    <property type="match status" value="1"/>
</dbReference>
<dbReference type="InterPro" id="IPR025660">
    <property type="entry name" value="Pept_his_AS"/>
</dbReference>
<dbReference type="PANTHER" id="PTHR12411">
    <property type="entry name" value="CYSTEINE PROTEASE FAMILY C1-RELATED"/>
    <property type="match status" value="1"/>
</dbReference>
<sequence>MKLLIIAAASLAVVSCASLSLEDLEFHAWKLKFDKSYSSPQEETHRKNIWLSKRRLVLTHNILADQGTKNYRMGMNQFSDMDSEEFHQNVLLRNMIPSNETRTLPHRGTFTSTPKGGAVKLAASVNWKDKGCVTPVKNQGQCGSCWAFSTTGALESHYCIKYGYLPSLSEQQLVDCTGSYGDQGCSGGWMNPAFQYISNNGGLDTEDYYPYEAKNGFCRFNPSGVGATCSGYADVMPKGDESALEWHVANVGPVSVAVDAEHFQNYGSGVFYDSYCSSSNVNHAVLVVGYGTEGGQDYWLVKNR</sequence>
<dbReference type="PRINTS" id="PR00705">
    <property type="entry name" value="PAPAIN"/>
</dbReference>
<gene>
    <name evidence="10" type="ORF">AALO_G00001590</name>
</gene>
<evidence type="ECO:0008006" key="12">
    <source>
        <dbReference type="Google" id="ProtNLM"/>
    </source>
</evidence>
<dbReference type="Proteomes" id="UP000823561">
    <property type="component" value="Chromosome 1"/>
</dbReference>
<dbReference type="Pfam" id="PF00112">
    <property type="entry name" value="Peptidase_C1"/>
    <property type="match status" value="1"/>
</dbReference>
<evidence type="ECO:0000256" key="7">
    <source>
        <dbReference type="SAM" id="SignalP"/>
    </source>
</evidence>
<evidence type="ECO:0000313" key="11">
    <source>
        <dbReference type="Proteomes" id="UP000823561"/>
    </source>
</evidence>
<dbReference type="InterPro" id="IPR013128">
    <property type="entry name" value="Peptidase_C1A"/>
</dbReference>